<dbReference type="Proteomes" id="UP001497516">
    <property type="component" value="Chromosome 10"/>
</dbReference>
<organism evidence="2 3">
    <name type="scientific">Linum trigynum</name>
    <dbReference type="NCBI Taxonomy" id="586398"/>
    <lineage>
        <taxon>Eukaryota</taxon>
        <taxon>Viridiplantae</taxon>
        <taxon>Streptophyta</taxon>
        <taxon>Embryophyta</taxon>
        <taxon>Tracheophyta</taxon>
        <taxon>Spermatophyta</taxon>
        <taxon>Magnoliopsida</taxon>
        <taxon>eudicotyledons</taxon>
        <taxon>Gunneridae</taxon>
        <taxon>Pentapetalae</taxon>
        <taxon>rosids</taxon>
        <taxon>fabids</taxon>
        <taxon>Malpighiales</taxon>
        <taxon>Linaceae</taxon>
        <taxon>Linum</taxon>
    </lineage>
</organism>
<gene>
    <name evidence="2" type="ORF">LTRI10_LOCUS7262</name>
</gene>
<evidence type="ECO:0000313" key="3">
    <source>
        <dbReference type="Proteomes" id="UP001497516"/>
    </source>
</evidence>
<accession>A0AAV2CTR1</accession>
<evidence type="ECO:0000256" key="1">
    <source>
        <dbReference type="SAM" id="Phobius"/>
    </source>
</evidence>
<evidence type="ECO:0008006" key="4">
    <source>
        <dbReference type="Google" id="ProtNLM"/>
    </source>
</evidence>
<keyword evidence="1" id="KW-1133">Transmembrane helix</keyword>
<reference evidence="2 3" key="1">
    <citation type="submission" date="2024-04" db="EMBL/GenBank/DDBJ databases">
        <authorList>
            <person name="Fracassetti M."/>
        </authorList>
    </citation>
    <scope>NUCLEOTIDE SEQUENCE [LARGE SCALE GENOMIC DNA]</scope>
</reference>
<proteinExistence type="predicted"/>
<sequence length="102" mass="11075">MLDSATVGLACCILAGPSCLNLVMLRDRRGGTPRFPLSSPKAQAIPFSSSFFFADIDVATTARLLAVGVRQSIKTIGGVSRFRREEQVDSRRLGFVGRSRRS</sequence>
<evidence type="ECO:0000313" key="2">
    <source>
        <dbReference type="EMBL" id="CAL1359793.1"/>
    </source>
</evidence>
<dbReference type="EMBL" id="OZ034814">
    <property type="protein sequence ID" value="CAL1359793.1"/>
    <property type="molecule type" value="Genomic_DNA"/>
</dbReference>
<feature type="transmembrane region" description="Helical" evidence="1">
    <location>
        <begin position="6"/>
        <end position="25"/>
    </location>
</feature>
<protein>
    <recommendedName>
        <fullName evidence="4">Secreted protein</fullName>
    </recommendedName>
</protein>
<keyword evidence="3" id="KW-1185">Reference proteome</keyword>
<dbReference type="AlphaFoldDB" id="A0AAV2CTR1"/>
<keyword evidence="1" id="KW-0472">Membrane</keyword>
<name>A0AAV2CTR1_9ROSI</name>
<keyword evidence="1" id="KW-0812">Transmembrane</keyword>